<evidence type="ECO:0000256" key="1">
    <source>
        <dbReference type="SAM" id="MobiDB-lite"/>
    </source>
</evidence>
<dbReference type="EMBL" id="JARKHS020011531">
    <property type="protein sequence ID" value="KAK8777713.1"/>
    <property type="molecule type" value="Genomic_DNA"/>
</dbReference>
<evidence type="ECO:0000313" key="2">
    <source>
        <dbReference type="EMBL" id="KAK8777713.1"/>
    </source>
</evidence>
<dbReference type="Proteomes" id="UP001321473">
    <property type="component" value="Unassembled WGS sequence"/>
</dbReference>
<reference evidence="2 3" key="1">
    <citation type="journal article" date="2023" name="Arcadia Sci">
        <title>De novo assembly of a long-read Amblyomma americanum tick genome.</title>
        <authorList>
            <person name="Chou S."/>
            <person name="Poskanzer K.E."/>
            <person name="Rollins M."/>
            <person name="Thuy-Boun P.S."/>
        </authorList>
    </citation>
    <scope>NUCLEOTIDE SEQUENCE [LARGE SCALE GENOMIC DNA]</scope>
    <source>
        <strain evidence="2">F_SG_1</strain>
        <tissue evidence="2">Salivary glands</tissue>
    </source>
</reference>
<feature type="region of interest" description="Disordered" evidence="1">
    <location>
        <begin position="1"/>
        <end position="26"/>
    </location>
</feature>
<name>A0AAQ4ET96_AMBAM</name>
<comment type="caution">
    <text evidence="2">The sequence shown here is derived from an EMBL/GenBank/DDBJ whole genome shotgun (WGS) entry which is preliminary data.</text>
</comment>
<feature type="compositionally biased region" description="Low complexity" evidence="1">
    <location>
        <begin position="77"/>
        <end position="96"/>
    </location>
</feature>
<protein>
    <submittedName>
        <fullName evidence="2">Uncharacterized protein</fullName>
    </submittedName>
</protein>
<sequence>MRMKTTDTRCSDTKASGDGAEGKLPARRVNFALQPGRHERRVATTGAVVVEVVASVGAPPSSVQIRVGPAKHGPVPSASRPSLAAAASSSSSCSGSTRRGKTSARPPAKKDNSSDDFEHAGLLASNATVDAVLAELRARHAVQAQLANCLWVPDFDAGRVRVQRPRFWLMNTLFREGVSFMCYTRPRPPRQLPDEVQLRTCVAAHDVRLVCGFTYACFRGGLELTFDRFHMSVTLVFREGLPCVRCLEVQTIEDPHIIELRGVSSPFRKFVWAGVKKAIRRKKEFLATAVSERYKEVLQTAIGKVDMTAVFAKRMLGPRS</sequence>
<proteinExistence type="predicted"/>
<keyword evidence="3" id="KW-1185">Reference proteome</keyword>
<organism evidence="2 3">
    <name type="scientific">Amblyomma americanum</name>
    <name type="common">Lone star tick</name>
    <dbReference type="NCBI Taxonomy" id="6943"/>
    <lineage>
        <taxon>Eukaryota</taxon>
        <taxon>Metazoa</taxon>
        <taxon>Ecdysozoa</taxon>
        <taxon>Arthropoda</taxon>
        <taxon>Chelicerata</taxon>
        <taxon>Arachnida</taxon>
        <taxon>Acari</taxon>
        <taxon>Parasitiformes</taxon>
        <taxon>Ixodida</taxon>
        <taxon>Ixodoidea</taxon>
        <taxon>Ixodidae</taxon>
        <taxon>Amblyomminae</taxon>
        <taxon>Amblyomma</taxon>
    </lineage>
</organism>
<gene>
    <name evidence="2" type="ORF">V5799_020943</name>
</gene>
<evidence type="ECO:0000313" key="3">
    <source>
        <dbReference type="Proteomes" id="UP001321473"/>
    </source>
</evidence>
<dbReference type="AlphaFoldDB" id="A0AAQ4ET96"/>
<accession>A0AAQ4ET96</accession>
<feature type="compositionally biased region" description="Basic and acidic residues" evidence="1">
    <location>
        <begin position="1"/>
        <end position="12"/>
    </location>
</feature>
<feature type="region of interest" description="Disordered" evidence="1">
    <location>
        <begin position="60"/>
        <end position="116"/>
    </location>
</feature>